<dbReference type="InterPro" id="IPR046960">
    <property type="entry name" value="PPR_At4g14850-like_plant"/>
</dbReference>
<dbReference type="Proteomes" id="UP000243459">
    <property type="component" value="Chromosome 1"/>
</dbReference>
<dbReference type="InterPro" id="IPR002885">
    <property type="entry name" value="PPR_rpt"/>
</dbReference>
<proteinExistence type="predicted"/>
<dbReference type="PANTHER" id="PTHR47926:SF386">
    <property type="entry name" value="PENTATRICOPEPTIDE REPEAT-CONTAINING PROTEIN"/>
    <property type="match status" value="1"/>
</dbReference>
<keyword evidence="6" id="KW-1185">Reference proteome</keyword>
<evidence type="ECO:0000313" key="6">
    <source>
        <dbReference type="Proteomes" id="UP000243459"/>
    </source>
</evidence>
<evidence type="ECO:0000256" key="1">
    <source>
        <dbReference type="ARBA" id="ARBA00022737"/>
    </source>
</evidence>
<dbReference type="Pfam" id="PF20431">
    <property type="entry name" value="E_motif"/>
    <property type="match status" value="1"/>
</dbReference>
<dbReference type="GO" id="GO:0003723">
    <property type="term" value="F:RNA binding"/>
    <property type="evidence" value="ECO:0007669"/>
    <property type="project" value="InterPro"/>
</dbReference>
<dbReference type="EMBL" id="CM007381">
    <property type="protein sequence ID" value="ONK82112.1"/>
    <property type="molecule type" value="Genomic_DNA"/>
</dbReference>
<organism evidence="5 6">
    <name type="scientific">Asparagus officinalis</name>
    <name type="common">Garden asparagus</name>
    <dbReference type="NCBI Taxonomy" id="4686"/>
    <lineage>
        <taxon>Eukaryota</taxon>
        <taxon>Viridiplantae</taxon>
        <taxon>Streptophyta</taxon>
        <taxon>Embryophyta</taxon>
        <taxon>Tracheophyta</taxon>
        <taxon>Spermatophyta</taxon>
        <taxon>Magnoliopsida</taxon>
        <taxon>Liliopsida</taxon>
        <taxon>Asparagales</taxon>
        <taxon>Asparagaceae</taxon>
        <taxon>Asparagoideae</taxon>
        <taxon>Asparagus</taxon>
    </lineage>
</organism>
<dbReference type="Pfam" id="PF13812">
    <property type="entry name" value="PPR_3"/>
    <property type="match status" value="1"/>
</dbReference>
<evidence type="ECO:0000256" key="2">
    <source>
        <dbReference type="PROSITE-ProRule" id="PRU00708"/>
    </source>
</evidence>
<feature type="region of interest" description="Disordered" evidence="3">
    <location>
        <begin position="471"/>
        <end position="526"/>
    </location>
</feature>
<keyword evidence="1" id="KW-0677">Repeat</keyword>
<dbReference type="AlphaFoldDB" id="A0A5P1FVH5"/>
<evidence type="ECO:0000256" key="3">
    <source>
        <dbReference type="SAM" id="MobiDB-lite"/>
    </source>
</evidence>
<feature type="domain" description="DYW" evidence="4">
    <location>
        <begin position="297"/>
        <end position="390"/>
    </location>
</feature>
<protein>
    <recommendedName>
        <fullName evidence="4">DYW domain-containing protein</fullName>
    </recommendedName>
</protein>
<dbReference type="PROSITE" id="PS51375">
    <property type="entry name" value="PPR"/>
    <property type="match status" value="2"/>
</dbReference>
<dbReference type="Gramene" id="ONK82112">
    <property type="protein sequence ID" value="ONK82112"/>
    <property type="gene ID" value="A4U43_C01F36240"/>
</dbReference>
<dbReference type="Pfam" id="PF20430">
    <property type="entry name" value="Eplus_motif"/>
    <property type="match status" value="1"/>
</dbReference>
<dbReference type="InterPro" id="IPR011990">
    <property type="entry name" value="TPR-like_helical_dom_sf"/>
</dbReference>
<sequence length="535" mass="58661">MYLKCGVSSDGDEMGRRDGIHPNLVTWNGLVAGFNHSGNSRQAVLVLRRMRSQGFSVDGITVSCVLSSVADFKDENCSIAIGAQIHGHALKAGFLSSDGCVVSSLIGMYGKCCRSEEMIRVFDDYKMMMDVGSYNALLTGLSRNGRAEEALASFRGFQGLLGIQLNVVSWTSIVACCAQNGRDMDALDLFREMQLSGGVKPNLLGEVAAEKLFYLEPGNAGNYVLLSNIYASKGMWSGVDRMRDKLKSMGMKKEAGCSWIEVKNMVHMLLAGDKSHPQMGQIIERLEKLSTEMKRLGYSPGMNFVLQDLEDQEEKEHILCGHSEKLALALGLINTTHGTPLRVIKNLRICGDCHTFFKFVSGFERREIIVRDTNRFHQFTDGCCSCGDYWYLLRKLKYPLCGKIIAKFSMVFIQLTDGTSNFDLPGSAGESRKRLRGALDVEGDSDRKPIEIEVAPSPRGTRDRRRVLADSVDAGFAGESSPRPGPSRRPGKEPLALANEVDGADESSPGPGGDIGEGSLKEMSSNDIHQAFQAY</sequence>
<dbReference type="Gene3D" id="1.25.40.10">
    <property type="entry name" value="Tetratricopeptide repeat domain"/>
    <property type="match status" value="2"/>
</dbReference>
<evidence type="ECO:0000259" key="4">
    <source>
        <dbReference type="Pfam" id="PF14432"/>
    </source>
</evidence>
<dbReference type="PANTHER" id="PTHR47926">
    <property type="entry name" value="PENTATRICOPEPTIDE REPEAT-CONTAINING PROTEIN"/>
    <property type="match status" value="1"/>
</dbReference>
<evidence type="ECO:0000313" key="5">
    <source>
        <dbReference type="EMBL" id="ONK82112.1"/>
    </source>
</evidence>
<feature type="repeat" description="PPR" evidence="2">
    <location>
        <begin position="23"/>
        <end position="57"/>
    </location>
</feature>
<dbReference type="GO" id="GO:0009451">
    <property type="term" value="P:RNA modification"/>
    <property type="evidence" value="ECO:0007669"/>
    <property type="project" value="InterPro"/>
</dbReference>
<reference evidence="6" key="1">
    <citation type="journal article" date="2017" name="Nat. Commun.">
        <title>The asparagus genome sheds light on the origin and evolution of a young Y chromosome.</title>
        <authorList>
            <person name="Harkess A."/>
            <person name="Zhou J."/>
            <person name="Xu C."/>
            <person name="Bowers J.E."/>
            <person name="Van der Hulst R."/>
            <person name="Ayyampalayam S."/>
            <person name="Mercati F."/>
            <person name="Riccardi P."/>
            <person name="McKain M.R."/>
            <person name="Kakrana A."/>
            <person name="Tang H."/>
            <person name="Ray J."/>
            <person name="Groenendijk J."/>
            <person name="Arikit S."/>
            <person name="Mathioni S.M."/>
            <person name="Nakano M."/>
            <person name="Shan H."/>
            <person name="Telgmann-Rauber A."/>
            <person name="Kanno A."/>
            <person name="Yue Z."/>
            <person name="Chen H."/>
            <person name="Li W."/>
            <person name="Chen Y."/>
            <person name="Xu X."/>
            <person name="Zhang Y."/>
            <person name="Luo S."/>
            <person name="Chen H."/>
            <person name="Gao J."/>
            <person name="Mao Z."/>
            <person name="Pires J.C."/>
            <person name="Luo M."/>
            <person name="Kudrna D."/>
            <person name="Wing R.A."/>
            <person name="Meyers B.C."/>
            <person name="Yi K."/>
            <person name="Kong H."/>
            <person name="Lavrijsen P."/>
            <person name="Sunseri F."/>
            <person name="Falavigna A."/>
            <person name="Ye Y."/>
            <person name="Leebens-Mack J.H."/>
            <person name="Chen G."/>
        </authorList>
    </citation>
    <scope>NUCLEOTIDE SEQUENCE [LARGE SCALE GENOMIC DNA]</scope>
    <source>
        <strain evidence="6">cv. DH0086</strain>
    </source>
</reference>
<name>A0A5P1FVH5_ASPOF</name>
<dbReference type="InterPro" id="IPR046848">
    <property type="entry name" value="E_motif"/>
</dbReference>
<dbReference type="GO" id="GO:0008270">
    <property type="term" value="F:zinc ion binding"/>
    <property type="evidence" value="ECO:0007669"/>
    <property type="project" value="InterPro"/>
</dbReference>
<dbReference type="NCBIfam" id="TIGR00756">
    <property type="entry name" value="PPR"/>
    <property type="match status" value="2"/>
</dbReference>
<dbReference type="InterPro" id="IPR046849">
    <property type="entry name" value="E2_motif"/>
</dbReference>
<feature type="region of interest" description="Disordered" evidence="3">
    <location>
        <begin position="447"/>
        <end position="466"/>
    </location>
</feature>
<dbReference type="InterPro" id="IPR032867">
    <property type="entry name" value="DYW_dom"/>
</dbReference>
<feature type="repeat" description="PPR" evidence="2">
    <location>
        <begin position="166"/>
        <end position="200"/>
    </location>
</feature>
<dbReference type="Pfam" id="PF01535">
    <property type="entry name" value="PPR"/>
    <property type="match status" value="3"/>
</dbReference>
<accession>A0A5P1FVH5</accession>
<dbReference type="Pfam" id="PF14432">
    <property type="entry name" value="DYW_deaminase"/>
    <property type="match status" value="1"/>
</dbReference>
<gene>
    <name evidence="5" type="ORF">A4U43_C01F36240</name>
</gene>